<comment type="caution">
    <text evidence="2">The sequence shown here is derived from an EMBL/GenBank/DDBJ whole genome shotgun (WGS) entry which is preliminary data.</text>
</comment>
<evidence type="ECO:0000313" key="2">
    <source>
        <dbReference type="EMBL" id="MDV2079178.1"/>
    </source>
</evidence>
<keyword evidence="3" id="KW-1185">Reference proteome</keyword>
<protein>
    <submittedName>
        <fullName evidence="2">DUF2219 family protein</fullName>
    </submittedName>
</protein>
<organism evidence="2 3">
    <name type="scientific">Marinobacter xestospongiae</name>
    <dbReference type="NCBI Taxonomy" id="994319"/>
    <lineage>
        <taxon>Bacteria</taxon>
        <taxon>Pseudomonadati</taxon>
        <taxon>Pseudomonadota</taxon>
        <taxon>Gammaproteobacteria</taxon>
        <taxon>Pseudomonadales</taxon>
        <taxon>Marinobacteraceae</taxon>
        <taxon>Marinobacter</taxon>
    </lineage>
</organism>
<proteinExistence type="predicted"/>
<dbReference type="InterPro" id="IPR037107">
    <property type="entry name" value="Put_OMP_sf"/>
</dbReference>
<name>A0ABU3VY17_9GAMM</name>
<dbReference type="Gene3D" id="2.40.128.140">
    <property type="entry name" value="Outer membrane protein"/>
    <property type="match status" value="1"/>
</dbReference>
<keyword evidence="1" id="KW-0732">Signal</keyword>
<gene>
    <name evidence="2" type="ORF">RYS15_10790</name>
</gene>
<evidence type="ECO:0000313" key="3">
    <source>
        <dbReference type="Proteomes" id="UP001269819"/>
    </source>
</evidence>
<dbReference type="InterPro" id="IPR018707">
    <property type="entry name" value="LpxR"/>
</dbReference>
<feature type="signal peptide" evidence="1">
    <location>
        <begin position="1"/>
        <end position="20"/>
    </location>
</feature>
<dbReference type="EMBL" id="JAWIIJ010000006">
    <property type="protein sequence ID" value="MDV2079178.1"/>
    <property type="molecule type" value="Genomic_DNA"/>
</dbReference>
<evidence type="ECO:0000256" key="1">
    <source>
        <dbReference type="SAM" id="SignalP"/>
    </source>
</evidence>
<dbReference type="Proteomes" id="UP001269819">
    <property type="component" value="Unassembled WGS sequence"/>
</dbReference>
<reference evidence="2 3" key="1">
    <citation type="submission" date="2023-10" db="EMBL/GenBank/DDBJ databases">
        <title>Characteristics and mechanism of a salt-tolerant marine origin heterotrophic nitrifying- aerobic denitrifying bacteria Marinobacter xestospongiae HN1.</title>
        <authorList>
            <person name="Qi R."/>
        </authorList>
    </citation>
    <scope>NUCLEOTIDE SEQUENCE [LARGE SCALE GENOMIC DNA]</scope>
    <source>
        <strain evidence="2 3">HN1</strain>
    </source>
</reference>
<accession>A0ABU3VY17</accession>
<dbReference type="RefSeq" id="WP_316973792.1">
    <property type="nucleotide sequence ID" value="NZ_JAWIIJ010000006.1"/>
</dbReference>
<feature type="chain" id="PRO_5045804255" evidence="1">
    <location>
        <begin position="21"/>
        <end position="242"/>
    </location>
</feature>
<dbReference type="Pfam" id="PF09982">
    <property type="entry name" value="LpxR"/>
    <property type="match status" value="1"/>
</dbReference>
<sequence>MRWIAVAGFVMTAWGTSALAAPPATLAISTDNDLFSPTSTDRDFTAGLAVTYSSRSAPAWGSMASAALTGLDGLLATDLAVKPLAYSLELGAYGFSPEKIEAANIQFDDRPYSSLVYASISHSYQRPESRDGWTTSLTLGALGLNLFEAGQNAIHPIVGSDTAEGWDHQVADGGEPTLRYSAAYHHYLGYAPDSQFKLTGYGSVGYLTEAGIALVFREGLISSPDNRFNPELSTYGERGPAL</sequence>